<feature type="compositionally biased region" description="Basic residues" evidence="1">
    <location>
        <begin position="8"/>
        <end position="24"/>
    </location>
</feature>
<evidence type="ECO:0000256" key="1">
    <source>
        <dbReference type="SAM" id="MobiDB-lite"/>
    </source>
</evidence>
<keyword evidence="3" id="KW-1185">Reference proteome</keyword>
<name>A0A482JAD8_9CAUD</name>
<gene>
    <name evidence="2" type="primary">21</name>
    <name evidence="2" type="ORF">SEA_TYPHA_21</name>
</gene>
<dbReference type="Proteomes" id="UP000294565">
    <property type="component" value="Segment"/>
</dbReference>
<evidence type="ECO:0000313" key="3">
    <source>
        <dbReference type="Proteomes" id="UP000294565"/>
    </source>
</evidence>
<feature type="region of interest" description="Disordered" evidence="1">
    <location>
        <begin position="1"/>
        <end position="45"/>
    </location>
</feature>
<accession>A0A482JAD8</accession>
<dbReference type="EMBL" id="MK494099">
    <property type="protein sequence ID" value="QBP29678.1"/>
    <property type="molecule type" value="Genomic_DNA"/>
</dbReference>
<protein>
    <submittedName>
        <fullName evidence="2">Tail assembly chaperone</fullName>
    </submittedName>
</protein>
<feature type="region of interest" description="Disordered" evidence="1">
    <location>
        <begin position="236"/>
        <end position="256"/>
    </location>
</feature>
<reference evidence="2 3" key="1">
    <citation type="submission" date="2019-02" db="EMBL/GenBank/DDBJ databases">
        <authorList>
            <person name="Kanzanas C."/>
            <person name="Smith M.A."/>
            <person name="Zack K.M."/>
            <person name="Garlena R.A."/>
            <person name="Russell D.A."/>
            <person name="Pope W.H."/>
            <person name="Jacobs-Sera D."/>
            <person name="Hatfull G.F."/>
        </authorList>
    </citation>
    <scope>NUCLEOTIDE SEQUENCE [LARGE SCALE GENOMIC DNA]</scope>
</reference>
<proteinExistence type="predicted"/>
<dbReference type="GeneID" id="63743009"/>
<sequence>MTTPAKKTTARKAAPRKQSPKKKAASTNPEVEADQTEAAAVDTSKDAETKAHLEVLNALKKLYPKGTEFFVFTAEDGTMIPLPRFTQVPQPDRAFFWRIYQMDAMFQGFEWMRHAKVPTEIQAIIVELGAKDYDQMFDDWFADAQLTAGGIGALTRAIGAHWHAVERDLIALGKDEEFDNGTLGLAKLGSIVLAAQPGTAVHHAVNEGWTPEAHLLANQLEQRAGLLNMARRMPRAGVPEETPTPPQPVNDKRVDSWDSLPLDQFERLRAENYAKGKAKGRKPKGRVSRVKRR</sequence>
<organism evidence="2 3">
    <name type="scientific">Mycobacterium phage Typha</name>
    <dbReference type="NCBI Taxonomy" id="2517971"/>
    <lineage>
        <taxon>Viruses</taxon>
        <taxon>Duplodnaviria</taxon>
        <taxon>Heunggongvirae</taxon>
        <taxon>Uroviricota</taxon>
        <taxon>Caudoviricetes</taxon>
        <taxon>Typhavirus</taxon>
        <taxon>Typhavirus typha</taxon>
    </lineage>
</organism>
<feature type="region of interest" description="Disordered" evidence="1">
    <location>
        <begin position="271"/>
        <end position="293"/>
    </location>
</feature>
<feature type="compositionally biased region" description="Basic residues" evidence="1">
    <location>
        <begin position="276"/>
        <end position="293"/>
    </location>
</feature>
<evidence type="ECO:0000313" key="2">
    <source>
        <dbReference type="EMBL" id="QBP29678.1"/>
    </source>
</evidence>
<dbReference type="RefSeq" id="YP_010049689.1">
    <property type="nucleotide sequence ID" value="NC_054393.1"/>
</dbReference>
<dbReference type="KEGG" id="vg:63743009"/>